<evidence type="ECO:0000313" key="3">
    <source>
        <dbReference type="EMBL" id="EJX00312.1"/>
    </source>
</evidence>
<proteinExistence type="predicted"/>
<dbReference type="Pfam" id="PF00005">
    <property type="entry name" value="ABC_tran"/>
    <property type="match status" value="1"/>
</dbReference>
<dbReference type="InterPro" id="IPR051309">
    <property type="entry name" value="ABCF_ATPase"/>
</dbReference>
<evidence type="ECO:0000256" key="1">
    <source>
        <dbReference type="SAM" id="MobiDB-lite"/>
    </source>
</evidence>
<dbReference type="GO" id="GO:0016887">
    <property type="term" value="F:ATP hydrolysis activity"/>
    <property type="evidence" value="ECO:0007669"/>
    <property type="project" value="InterPro"/>
</dbReference>
<gene>
    <name evidence="3" type="ORF">EVA_11583</name>
</gene>
<keyword evidence="3" id="KW-0067">ATP-binding</keyword>
<protein>
    <submittedName>
        <fullName evidence="3">ATP-binding ABC transporter protein</fullName>
    </submittedName>
</protein>
<dbReference type="GO" id="GO:0005524">
    <property type="term" value="F:ATP binding"/>
    <property type="evidence" value="ECO:0007669"/>
    <property type="project" value="UniProtKB-KW"/>
</dbReference>
<dbReference type="Gene3D" id="3.40.50.300">
    <property type="entry name" value="P-loop containing nucleotide triphosphate hydrolases"/>
    <property type="match status" value="1"/>
</dbReference>
<keyword evidence="3" id="KW-0547">Nucleotide-binding</keyword>
<dbReference type="EMBL" id="AMCI01003431">
    <property type="protein sequence ID" value="EJX00312.1"/>
    <property type="molecule type" value="Genomic_DNA"/>
</dbReference>
<dbReference type="PANTHER" id="PTHR42855:SF1">
    <property type="entry name" value="ABC TRANSPORTER DOMAIN-CONTAINING PROTEIN"/>
    <property type="match status" value="1"/>
</dbReference>
<organism evidence="3">
    <name type="scientific">gut metagenome</name>
    <dbReference type="NCBI Taxonomy" id="749906"/>
    <lineage>
        <taxon>unclassified sequences</taxon>
        <taxon>metagenomes</taxon>
        <taxon>organismal metagenomes</taxon>
    </lineage>
</organism>
<evidence type="ECO:0000259" key="2">
    <source>
        <dbReference type="Pfam" id="PF00005"/>
    </source>
</evidence>
<dbReference type="AlphaFoldDB" id="J9FZA3"/>
<feature type="region of interest" description="Disordered" evidence="1">
    <location>
        <begin position="113"/>
        <end position="132"/>
    </location>
</feature>
<feature type="compositionally biased region" description="Basic and acidic residues" evidence="1">
    <location>
        <begin position="123"/>
        <end position="132"/>
    </location>
</feature>
<dbReference type="SUPFAM" id="SSF52540">
    <property type="entry name" value="P-loop containing nucleoside triphosphate hydrolases"/>
    <property type="match status" value="1"/>
</dbReference>
<sequence length="132" mass="14808">MGAHAAWGDLPLLDNANFSLEPGERVGLIGRNGTGKSTLLSILANKIQLDDGERRVQDGLRIHYVEQEPFLPQAKTFEESLICRGHLNTVEDEREKWRLIAKLNEYLNKFDLDPTANPNKASGGEKKEQLLL</sequence>
<feature type="domain" description="ABC transporter" evidence="2">
    <location>
        <begin position="13"/>
        <end position="127"/>
    </location>
</feature>
<reference evidence="3" key="1">
    <citation type="journal article" date="2012" name="PLoS ONE">
        <title>Gene sets for utilization of primary and secondary nutrition supplies in the distal gut of endangered iberian lynx.</title>
        <authorList>
            <person name="Alcaide M."/>
            <person name="Messina E."/>
            <person name="Richter M."/>
            <person name="Bargiela R."/>
            <person name="Peplies J."/>
            <person name="Huws S.A."/>
            <person name="Newbold C.J."/>
            <person name="Golyshin P.N."/>
            <person name="Simon M.A."/>
            <person name="Lopez G."/>
            <person name="Yakimov M.M."/>
            <person name="Ferrer M."/>
        </authorList>
    </citation>
    <scope>NUCLEOTIDE SEQUENCE</scope>
</reference>
<accession>J9FZA3</accession>
<comment type="caution">
    <text evidence="3">The sequence shown here is derived from an EMBL/GenBank/DDBJ whole genome shotgun (WGS) entry which is preliminary data.</text>
</comment>
<dbReference type="InterPro" id="IPR027417">
    <property type="entry name" value="P-loop_NTPase"/>
</dbReference>
<name>J9FZA3_9ZZZZ</name>
<dbReference type="PANTHER" id="PTHR42855">
    <property type="entry name" value="ABC TRANSPORTER ATP-BINDING SUBUNIT"/>
    <property type="match status" value="1"/>
</dbReference>
<dbReference type="InterPro" id="IPR003439">
    <property type="entry name" value="ABC_transporter-like_ATP-bd"/>
</dbReference>